<dbReference type="PANTHER" id="PTHR44170:SF41">
    <property type="entry name" value="PROTEIN TURTLE HOMOLOG A"/>
    <property type="match status" value="1"/>
</dbReference>
<feature type="region of interest" description="Disordered" evidence="4">
    <location>
        <begin position="1043"/>
        <end position="1105"/>
    </location>
</feature>
<feature type="region of interest" description="Disordered" evidence="4">
    <location>
        <begin position="1521"/>
        <end position="1563"/>
    </location>
</feature>
<dbReference type="SUPFAM" id="SSF48726">
    <property type="entry name" value="Immunoglobulin"/>
    <property type="match status" value="5"/>
</dbReference>
<feature type="compositionally biased region" description="Basic and acidic residues" evidence="4">
    <location>
        <begin position="1476"/>
        <end position="1488"/>
    </location>
</feature>
<proteinExistence type="predicted"/>
<feature type="compositionally biased region" description="Basic and acidic residues" evidence="4">
    <location>
        <begin position="816"/>
        <end position="828"/>
    </location>
</feature>
<dbReference type="CDD" id="cd00063">
    <property type="entry name" value="FN3"/>
    <property type="match status" value="2"/>
</dbReference>
<dbReference type="InterPro" id="IPR036179">
    <property type="entry name" value="Ig-like_dom_sf"/>
</dbReference>
<feature type="region of interest" description="Disordered" evidence="4">
    <location>
        <begin position="766"/>
        <end position="792"/>
    </location>
</feature>
<dbReference type="PROSITE" id="PS50853">
    <property type="entry name" value="FN3"/>
    <property type="match status" value="2"/>
</dbReference>
<feature type="region of interest" description="Disordered" evidence="4">
    <location>
        <begin position="805"/>
        <end position="867"/>
    </location>
</feature>
<dbReference type="Gene3D" id="2.60.40.10">
    <property type="entry name" value="Immunoglobulins"/>
    <property type="match status" value="7"/>
</dbReference>
<dbReference type="InterPro" id="IPR007110">
    <property type="entry name" value="Ig-like_dom"/>
</dbReference>
<dbReference type="SUPFAM" id="SSF49265">
    <property type="entry name" value="Fibronectin type III"/>
    <property type="match status" value="1"/>
</dbReference>
<dbReference type="PANTHER" id="PTHR44170">
    <property type="entry name" value="PROTEIN SIDEKICK"/>
    <property type="match status" value="1"/>
</dbReference>
<feature type="compositionally biased region" description="Low complexity" evidence="4">
    <location>
        <begin position="911"/>
        <end position="923"/>
    </location>
</feature>
<feature type="compositionally biased region" description="Low complexity" evidence="4">
    <location>
        <begin position="1192"/>
        <end position="1202"/>
    </location>
</feature>
<dbReference type="Proteomes" id="UP000193380">
    <property type="component" value="Unassembled WGS sequence"/>
</dbReference>
<dbReference type="InterPro" id="IPR003598">
    <property type="entry name" value="Ig_sub2"/>
</dbReference>
<dbReference type="FunFam" id="2.60.40.10:FF:000323">
    <property type="entry name" value="Immunoglobulin superfamily member 9B"/>
    <property type="match status" value="1"/>
</dbReference>
<sequence>MGLERLWLLGVTTVVALCLLRTSQGVEAVVRARVGGTAELGCSLNPLSTEVTTPNLFPLHVVEWVRLGYNVPILIKFGVYAPRVHPNYKGRVSLTRGASLLVEGLSLEDEGWFECRILLLDCTTDEFRNGTWTFLSITAPPVFIKTPPTFVEVLLGDSLTLSCGAHGNPRPTVIWHKDEAPIENGENMVVLNGTLSLAPVTRETSGMYKCHVSNSEGNLTHTTQLQVKGPPLIIIAPEDTTLNISQDAVLQCQAEAYPSNLTYEWWKQGQNVYHIDYLKTRVKILVDGTLLIPSLVPEDTGIYTCTPTNGLMTPPSASAHLKVKHPARVGRMPRETYLPTGMRGVIFCPVQAEPPMLFVNWTKDGNNLNLDNVPGWKVNSEGSVFIATANDDAVGMYTCTAYNSYGTMGQSEPTKVILQDPPSFSVSPRAEYLQEVGRELVIPCEADGDPSPNITWSKVGPTPRSTYTVLSNGSLLLKPLRKDHQGGWECLATNRVATVNTGTVVLVLGTSPHAASFVSVSTGMNQANVSWEPGFDGGYTQKFTIWVKQASRGKHEWASLPVPTSKFHLLVTGLLAGTSYQFSVLPQNKLGSGPFSEITSVRTQALPTDPPTVVTTLPTIDPPSFLSANQTVLGIVLQWYAPESQATSLTGYVLQARRNRGQWVILNSAVKANQSELLVQGLLRDCIYDLRLVSRSNKLLSEPSESVNVNTTGMEMYPVWPGFLEFVPEPLLAGVLGGVCFLFLAIILSLVTVCVMSHRRAHLRRKRRDDLPSAFQKSPSPEARSPSDSPDSVLKIKLCPPLSFFPNSSSSQSDRSSFDKGSRGEYQDQRSQLLSSSSPPPHYTIFESHLGGNAPSPSPLESISRGPDGRFIVQPLLEGSTLSNMKKNVKTVFLQTKTNGGDSGTGSNQTSFKDSPKSSSLSSERGERKDSYLTVEVTDLSKPPASPGRVRAMARNFSRHGCFHSDDDQGISEALLERDSFYSDSSEKRACDSLKRYHAGHPEDIFPSLGRRARQLERDRHHQAGYHTMGRESQLTNASTLVSQIDTSEQERDNLSKAREREKEERQPEKAESPNREPDSSGAEDPIWKPQDITLRPKVHRASGQTHQLLDYRRACYFGNTSSPMDRLPSSYIQWDISPVTSINSLIPVQSPLESTTPRVQHPHQGHIGSAMKDSLPEDCSCSPATQCTTLSLLSPTSESPPIGQGTARSRARSRNPDRTVEREQDTATSPVQPYPGTASYSLSEKTETIDGLRERVNQSPSSYSTLPYELHKAGAKGKCGRTHSRRSDRALFSDSPSHISHLTLLEDDQSQFSVARVSESFKNKQTNQAPKMSPLQTSAILEYLSLPGFIEMSVDDSGDESELTVTTCQSDALRSVQHIYVPMDFSIPQYPPRPDNPRGAHRGPTCPGCIAGPHPTMRRMGKGAGAEVEMSDNREGGRASYASQSSGRGSVGLLRQSLSITPTLLSSPETTEESETQRHRAEMDLLERRKKRRNTSVDESYEWDSTDVCVDSEVLEAMKPQAGVRRGRGEGRHDRPRSAAGLQDRHRNVSSPVSNPPRCQYSRSLSEARFNALRLEYQEYRRAQGSSCTSDPCLPPDTDSNSALL</sequence>
<evidence type="ECO:0000313" key="9">
    <source>
        <dbReference type="Proteomes" id="UP000193380"/>
    </source>
</evidence>
<evidence type="ECO:0000256" key="3">
    <source>
        <dbReference type="ARBA" id="ARBA00023319"/>
    </source>
</evidence>
<dbReference type="GO" id="GO:0098609">
    <property type="term" value="P:cell-cell adhesion"/>
    <property type="evidence" value="ECO:0007669"/>
    <property type="project" value="TreeGrafter"/>
</dbReference>
<feature type="domain" description="Fibronectin type-III" evidence="7">
    <location>
        <begin position="622"/>
        <end position="715"/>
    </location>
</feature>
<dbReference type="InterPro" id="IPR003599">
    <property type="entry name" value="Ig_sub"/>
</dbReference>
<evidence type="ECO:0000256" key="1">
    <source>
        <dbReference type="ARBA" id="ARBA00022737"/>
    </source>
</evidence>
<feature type="region of interest" description="Disordered" evidence="4">
    <location>
        <begin position="897"/>
        <end position="949"/>
    </location>
</feature>
<dbReference type="InterPro" id="IPR013783">
    <property type="entry name" value="Ig-like_fold"/>
</dbReference>
<accession>A0A060VPM9</accession>
<feature type="chain" id="PRO_5001593494" description="Protein turtle homolog A-like" evidence="5">
    <location>
        <begin position="29"/>
        <end position="1606"/>
    </location>
</feature>
<dbReference type="SMART" id="SM00060">
    <property type="entry name" value="FN3"/>
    <property type="match status" value="2"/>
</dbReference>
<dbReference type="GO" id="GO:0055013">
    <property type="term" value="P:cardiac muscle cell development"/>
    <property type="evidence" value="ECO:0007669"/>
    <property type="project" value="UniProtKB-ARBA"/>
</dbReference>
<reference evidence="8" key="2">
    <citation type="submission" date="2014-03" db="EMBL/GenBank/DDBJ databases">
        <authorList>
            <person name="Genoscope - CEA"/>
        </authorList>
    </citation>
    <scope>NUCLEOTIDE SEQUENCE</scope>
</reference>
<feature type="region of interest" description="Disordered" evidence="4">
    <location>
        <begin position="1154"/>
        <end position="1179"/>
    </location>
</feature>
<feature type="compositionally biased region" description="Basic and acidic residues" evidence="4">
    <location>
        <begin position="1049"/>
        <end position="1079"/>
    </location>
</feature>
<evidence type="ECO:0000259" key="6">
    <source>
        <dbReference type="PROSITE" id="PS50835"/>
    </source>
</evidence>
<dbReference type="Pfam" id="PF13927">
    <property type="entry name" value="Ig_3"/>
    <property type="match status" value="3"/>
</dbReference>
<feature type="compositionally biased region" description="Low complexity" evidence="4">
    <location>
        <begin position="805"/>
        <end position="815"/>
    </location>
</feature>
<dbReference type="InterPro" id="IPR013098">
    <property type="entry name" value="Ig_I-set"/>
</dbReference>
<dbReference type="PaxDb" id="8022-A0A060VPM9"/>
<dbReference type="PROSITE" id="PS50835">
    <property type="entry name" value="IG_LIKE"/>
    <property type="match status" value="4"/>
</dbReference>
<feature type="region of interest" description="Disordered" evidence="4">
    <location>
        <begin position="1388"/>
        <end position="1488"/>
    </location>
</feature>
<dbReference type="SMART" id="SM00409">
    <property type="entry name" value="IG"/>
    <property type="match status" value="5"/>
</dbReference>
<feature type="signal peptide" evidence="5">
    <location>
        <begin position="1"/>
        <end position="28"/>
    </location>
</feature>
<organism evidence="8 9">
    <name type="scientific">Oncorhynchus mykiss</name>
    <name type="common">Rainbow trout</name>
    <name type="synonym">Salmo gairdneri</name>
    <dbReference type="NCBI Taxonomy" id="8022"/>
    <lineage>
        <taxon>Eukaryota</taxon>
        <taxon>Metazoa</taxon>
        <taxon>Chordata</taxon>
        <taxon>Craniata</taxon>
        <taxon>Vertebrata</taxon>
        <taxon>Euteleostomi</taxon>
        <taxon>Actinopterygii</taxon>
        <taxon>Neopterygii</taxon>
        <taxon>Teleostei</taxon>
        <taxon>Protacanthopterygii</taxon>
        <taxon>Salmoniformes</taxon>
        <taxon>Salmonidae</taxon>
        <taxon>Salmoninae</taxon>
        <taxon>Oncorhynchus</taxon>
    </lineage>
</organism>
<evidence type="ECO:0000256" key="4">
    <source>
        <dbReference type="SAM" id="MobiDB-lite"/>
    </source>
</evidence>
<protein>
    <recommendedName>
        <fullName evidence="10">Protein turtle homolog A-like</fullName>
    </recommendedName>
</protein>
<dbReference type="GO" id="GO:0003007">
    <property type="term" value="P:heart morphogenesis"/>
    <property type="evidence" value="ECO:0007669"/>
    <property type="project" value="UniProtKB-ARBA"/>
</dbReference>
<dbReference type="EMBL" id="FR904268">
    <property type="protein sequence ID" value="CDQ56741.1"/>
    <property type="molecule type" value="Genomic_DNA"/>
</dbReference>
<evidence type="ECO:0000259" key="7">
    <source>
        <dbReference type="PROSITE" id="PS50853"/>
    </source>
</evidence>
<keyword evidence="3" id="KW-0393">Immunoglobulin domain</keyword>
<dbReference type="InterPro" id="IPR036116">
    <property type="entry name" value="FN3_sf"/>
</dbReference>
<dbReference type="Pfam" id="PF07679">
    <property type="entry name" value="I-set"/>
    <property type="match status" value="1"/>
</dbReference>
<feature type="region of interest" description="Disordered" evidence="4">
    <location>
        <begin position="1192"/>
        <end position="1244"/>
    </location>
</feature>
<keyword evidence="2" id="KW-1015">Disulfide bond</keyword>
<evidence type="ECO:0008006" key="10">
    <source>
        <dbReference type="Google" id="ProtNLM"/>
    </source>
</evidence>
<feature type="compositionally biased region" description="Basic and acidic residues" evidence="4">
    <location>
        <begin position="1528"/>
        <end position="1548"/>
    </location>
</feature>
<evidence type="ECO:0000256" key="5">
    <source>
        <dbReference type="SAM" id="SignalP"/>
    </source>
</evidence>
<feature type="domain" description="Ig-like" evidence="6">
    <location>
        <begin position="231"/>
        <end position="318"/>
    </location>
</feature>
<feature type="domain" description="Fibronectin type-III" evidence="7">
    <location>
        <begin position="511"/>
        <end position="606"/>
    </location>
</feature>
<feature type="region of interest" description="Disordered" evidence="4">
    <location>
        <begin position="1586"/>
        <end position="1606"/>
    </location>
</feature>
<name>A0A060VPM9_ONCMY</name>
<dbReference type="InterPro" id="IPR003961">
    <property type="entry name" value="FN3_dom"/>
</dbReference>
<feature type="domain" description="Ig-like" evidence="6">
    <location>
        <begin position="326"/>
        <end position="417"/>
    </location>
</feature>
<feature type="compositionally biased region" description="Low complexity" evidence="4">
    <location>
        <begin position="1458"/>
        <end position="1470"/>
    </location>
</feature>
<feature type="compositionally biased region" description="Polar residues" evidence="4">
    <location>
        <begin position="897"/>
        <end position="910"/>
    </location>
</feature>
<keyword evidence="1" id="KW-0677">Repeat</keyword>
<dbReference type="SMART" id="SM00408">
    <property type="entry name" value="IGc2"/>
    <property type="match status" value="3"/>
</dbReference>
<dbReference type="FunFam" id="2.60.40.10:FF:000107">
    <property type="entry name" value="Myosin, light chain kinase a"/>
    <property type="match status" value="1"/>
</dbReference>
<evidence type="ECO:0000256" key="2">
    <source>
        <dbReference type="ARBA" id="ARBA00023157"/>
    </source>
</evidence>
<dbReference type="STRING" id="8022.A0A060VPM9"/>
<feature type="domain" description="Ig-like" evidence="6">
    <location>
        <begin position="422"/>
        <end position="500"/>
    </location>
</feature>
<feature type="compositionally biased region" description="Basic and acidic residues" evidence="4">
    <location>
        <begin position="1215"/>
        <end position="1226"/>
    </location>
</feature>
<feature type="domain" description="Ig-like" evidence="6">
    <location>
        <begin position="141"/>
        <end position="226"/>
    </location>
</feature>
<reference evidence="8" key="1">
    <citation type="journal article" date="2014" name="Nat. Commun.">
        <title>The rainbow trout genome provides novel insights into evolution after whole-genome duplication in vertebrates.</title>
        <authorList>
            <person name="Berthelot C."/>
            <person name="Brunet F."/>
            <person name="Chalopin D."/>
            <person name="Juanchich A."/>
            <person name="Bernard M."/>
            <person name="Noel B."/>
            <person name="Bento P."/>
            <person name="Da Silva C."/>
            <person name="Labadie K."/>
            <person name="Alberti A."/>
            <person name="Aury J.M."/>
            <person name="Louis A."/>
            <person name="Dehais P."/>
            <person name="Bardou P."/>
            <person name="Montfort J."/>
            <person name="Klopp C."/>
            <person name="Cabau C."/>
            <person name="Gaspin C."/>
            <person name="Thorgaard G.H."/>
            <person name="Boussaha M."/>
            <person name="Quillet E."/>
            <person name="Guyomard R."/>
            <person name="Galiana D."/>
            <person name="Bobe J."/>
            <person name="Volff J.N."/>
            <person name="Genet C."/>
            <person name="Wincker P."/>
            <person name="Jaillon O."/>
            <person name="Roest Crollius H."/>
            <person name="Guiguen Y."/>
        </authorList>
    </citation>
    <scope>NUCLEOTIDE SEQUENCE [LARGE SCALE GENOMIC DNA]</scope>
</reference>
<gene>
    <name evidence="8" type="ORF">GSONMT00064950001</name>
</gene>
<dbReference type="Pfam" id="PF00041">
    <property type="entry name" value="fn3"/>
    <property type="match status" value="1"/>
</dbReference>
<evidence type="ECO:0000313" key="8">
    <source>
        <dbReference type="EMBL" id="CDQ56741.1"/>
    </source>
</evidence>
<keyword evidence="5" id="KW-0732">Signal</keyword>